<evidence type="ECO:0000256" key="1">
    <source>
        <dbReference type="SAM" id="MobiDB-lite"/>
    </source>
</evidence>
<protein>
    <submittedName>
        <fullName evidence="2">Uncharacterized protein</fullName>
    </submittedName>
</protein>
<reference evidence="2" key="1">
    <citation type="journal article" date="2019" name="bioRxiv">
        <title>The Genome of the Zebra Mussel, Dreissena polymorpha: A Resource for Invasive Species Research.</title>
        <authorList>
            <person name="McCartney M.A."/>
            <person name="Auch B."/>
            <person name="Kono T."/>
            <person name="Mallez S."/>
            <person name="Zhang Y."/>
            <person name="Obille A."/>
            <person name="Becker A."/>
            <person name="Abrahante J.E."/>
            <person name="Garbe J."/>
            <person name="Badalamenti J.P."/>
            <person name="Herman A."/>
            <person name="Mangelson H."/>
            <person name="Liachko I."/>
            <person name="Sullivan S."/>
            <person name="Sone E.D."/>
            <person name="Koren S."/>
            <person name="Silverstein K.A.T."/>
            <person name="Beckman K.B."/>
            <person name="Gohl D.M."/>
        </authorList>
    </citation>
    <scope>NUCLEOTIDE SEQUENCE</scope>
    <source>
        <strain evidence="2">Duluth1</strain>
        <tissue evidence="2">Whole animal</tissue>
    </source>
</reference>
<proteinExistence type="predicted"/>
<reference evidence="2" key="2">
    <citation type="submission" date="2020-11" db="EMBL/GenBank/DDBJ databases">
        <authorList>
            <person name="McCartney M.A."/>
            <person name="Auch B."/>
            <person name="Kono T."/>
            <person name="Mallez S."/>
            <person name="Becker A."/>
            <person name="Gohl D.M."/>
            <person name="Silverstein K.A.T."/>
            <person name="Koren S."/>
            <person name="Bechman K.B."/>
            <person name="Herman A."/>
            <person name="Abrahante J.E."/>
            <person name="Garbe J."/>
        </authorList>
    </citation>
    <scope>NUCLEOTIDE SEQUENCE</scope>
    <source>
        <strain evidence="2">Duluth1</strain>
        <tissue evidence="2">Whole animal</tissue>
    </source>
</reference>
<feature type="region of interest" description="Disordered" evidence="1">
    <location>
        <begin position="73"/>
        <end position="95"/>
    </location>
</feature>
<evidence type="ECO:0000313" key="3">
    <source>
        <dbReference type="Proteomes" id="UP000828390"/>
    </source>
</evidence>
<organism evidence="2 3">
    <name type="scientific">Dreissena polymorpha</name>
    <name type="common">Zebra mussel</name>
    <name type="synonym">Mytilus polymorpha</name>
    <dbReference type="NCBI Taxonomy" id="45954"/>
    <lineage>
        <taxon>Eukaryota</taxon>
        <taxon>Metazoa</taxon>
        <taxon>Spiralia</taxon>
        <taxon>Lophotrochozoa</taxon>
        <taxon>Mollusca</taxon>
        <taxon>Bivalvia</taxon>
        <taxon>Autobranchia</taxon>
        <taxon>Heteroconchia</taxon>
        <taxon>Euheterodonta</taxon>
        <taxon>Imparidentia</taxon>
        <taxon>Neoheterodontei</taxon>
        <taxon>Myida</taxon>
        <taxon>Dreissenoidea</taxon>
        <taxon>Dreissenidae</taxon>
        <taxon>Dreissena</taxon>
    </lineage>
</organism>
<gene>
    <name evidence="2" type="ORF">DPMN_165534</name>
</gene>
<dbReference type="EMBL" id="JAIWYP010000008">
    <property type="protein sequence ID" value="KAH3787410.1"/>
    <property type="molecule type" value="Genomic_DNA"/>
</dbReference>
<evidence type="ECO:0000313" key="2">
    <source>
        <dbReference type="EMBL" id="KAH3787410.1"/>
    </source>
</evidence>
<feature type="compositionally biased region" description="Polar residues" evidence="1">
    <location>
        <begin position="75"/>
        <end position="95"/>
    </location>
</feature>
<comment type="caution">
    <text evidence="2">The sequence shown here is derived from an EMBL/GenBank/DDBJ whole genome shotgun (WGS) entry which is preliminary data.</text>
</comment>
<dbReference type="AlphaFoldDB" id="A0A9D4F0G3"/>
<sequence>MEWKTYITDIIKRANSTLGFFRRNLRHCPLNCRRNAYLALSGPNLNTPVSYGIHSTKQTLTAYSVSSVQSQCSSPGTTAPDSRAVSQTCFKSWTS</sequence>
<dbReference type="Proteomes" id="UP000828390">
    <property type="component" value="Unassembled WGS sequence"/>
</dbReference>
<name>A0A9D4F0G3_DREPO</name>
<keyword evidence="3" id="KW-1185">Reference proteome</keyword>
<accession>A0A9D4F0G3</accession>